<dbReference type="Gene3D" id="3.40.50.1460">
    <property type="match status" value="1"/>
</dbReference>
<feature type="domain" description="SGNH hydrolase-type esterase" evidence="3">
    <location>
        <begin position="138"/>
        <end position="317"/>
    </location>
</feature>
<keyword evidence="5" id="KW-1185">Reference proteome</keyword>
<dbReference type="PANTHER" id="PTHR48104:SF30">
    <property type="entry name" value="METACASPASE-1"/>
    <property type="match status" value="1"/>
</dbReference>
<gene>
    <name evidence="4" type="ORF">MU516_11430</name>
</gene>
<accession>A0ABT2KAD8</accession>
<evidence type="ECO:0000259" key="2">
    <source>
        <dbReference type="Pfam" id="PF00656"/>
    </source>
</evidence>
<dbReference type="Gene3D" id="3.40.50.1110">
    <property type="entry name" value="SGNH hydrolase"/>
    <property type="match status" value="1"/>
</dbReference>
<dbReference type="InterPro" id="IPR011600">
    <property type="entry name" value="Pept_C14_caspase"/>
</dbReference>
<dbReference type="EMBL" id="JANAVZ010000006">
    <property type="protein sequence ID" value="MCT4333474.1"/>
    <property type="molecule type" value="Genomic_DNA"/>
</dbReference>
<name>A0ABT2KAD8_9RHOB</name>
<dbReference type="CDD" id="cd00229">
    <property type="entry name" value="SGNH_hydrolase"/>
    <property type="match status" value="1"/>
</dbReference>
<dbReference type="RefSeq" id="WP_260277341.1">
    <property type="nucleotide sequence ID" value="NZ_JANAVZ010000006.1"/>
</dbReference>
<evidence type="ECO:0000259" key="3">
    <source>
        <dbReference type="Pfam" id="PF13472"/>
    </source>
</evidence>
<dbReference type="SUPFAM" id="SSF52129">
    <property type="entry name" value="Caspase-like"/>
    <property type="match status" value="1"/>
</dbReference>
<dbReference type="InterPro" id="IPR036514">
    <property type="entry name" value="SGNH_hydro_sf"/>
</dbReference>
<dbReference type="InterPro" id="IPR050452">
    <property type="entry name" value="Metacaspase"/>
</dbReference>
<proteinExistence type="predicted"/>
<dbReference type="Pfam" id="PF13472">
    <property type="entry name" value="Lipase_GDSL_2"/>
    <property type="match status" value="1"/>
</dbReference>
<dbReference type="Proteomes" id="UP001320702">
    <property type="component" value="Unassembled WGS sequence"/>
</dbReference>
<dbReference type="InterPro" id="IPR029030">
    <property type="entry name" value="Caspase-like_dom_sf"/>
</dbReference>
<organism evidence="4 5">
    <name type="scientific">Paracoccus maritimus</name>
    <dbReference type="NCBI Taxonomy" id="2933292"/>
    <lineage>
        <taxon>Bacteria</taxon>
        <taxon>Pseudomonadati</taxon>
        <taxon>Pseudomonadota</taxon>
        <taxon>Alphaproteobacteria</taxon>
        <taxon>Rhodobacterales</taxon>
        <taxon>Paracoccaceae</taxon>
        <taxon>Paracoccus</taxon>
    </lineage>
</organism>
<dbReference type="PANTHER" id="PTHR48104">
    <property type="entry name" value="METACASPASE-4"/>
    <property type="match status" value="1"/>
</dbReference>
<feature type="region of interest" description="Disordered" evidence="1">
    <location>
        <begin position="1"/>
        <end position="22"/>
    </location>
</feature>
<reference evidence="4 5" key="1">
    <citation type="submission" date="2022-04" db="EMBL/GenBank/DDBJ databases">
        <title>Paracoccus sp. YLB-12 draft genome sequence.</title>
        <authorList>
            <person name="Yu L."/>
        </authorList>
    </citation>
    <scope>NUCLEOTIDE SEQUENCE [LARGE SCALE GENOMIC DNA]</scope>
    <source>
        <strain evidence="4 5">YLB-12</strain>
    </source>
</reference>
<sequence length="622" mass="68055">MARAKKPSNDKPREAAAGGPDGRLTLEQLAEMVADPATAPGDLEPYFRVAEDQGAAFDPVVEINTDTVHVPDTAEGRSRSALILNGANWLERNGRQSRFYRLLSKGTYTGPVIVEEGDSWFQYPFKLWDVIDVLMEKYAVLSLSAGGDTLENMVRRAEYRKALQSSQASILLLSAGGNDLVANGNLATHLRAFDAGLQPAEYLLSSFDQLIGRTMALYDMIFRDVAQRFPQVQVVCHGYDYPIPDKGRWLGQPMATRGIVDPQLQVSIAKVMMDRFNISLARLARSHAHVHFLDLRGVVGRQGWSDELHPKNAGYRRVGDIFAAQIDRLSRPRSRGASRSDRPRAMSLHLGLNNADPAHYGAELSPLEFCIADAEAMAELAGSRGFAPILLTDAAATRDALKEAMAKAATDLQPGETFMFTYAGHGGQLPDFNGDEMGGPDMDRLDETLCLFDGQFVDDELFALWSQFREGVRVLAVFDSCHSGSVVRAPATLDAGPTVTARRMTLGAASRVFRKNEAFYRGLPGVGAAPDPAIVNRELDYPVAACVVQLSACQSNQLATESLGHGRFTDTMLEVLGASPQIYGYKALMDRIASRMPPEQTPKYWRVGAEDASFESQLVFSV</sequence>
<protein>
    <submittedName>
        <fullName evidence="4">Caspase family protein</fullName>
    </submittedName>
</protein>
<evidence type="ECO:0000313" key="5">
    <source>
        <dbReference type="Proteomes" id="UP001320702"/>
    </source>
</evidence>
<comment type="caution">
    <text evidence="4">The sequence shown here is derived from an EMBL/GenBank/DDBJ whole genome shotgun (WGS) entry which is preliminary data.</text>
</comment>
<evidence type="ECO:0000256" key="1">
    <source>
        <dbReference type="SAM" id="MobiDB-lite"/>
    </source>
</evidence>
<dbReference type="InterPro" id="IPR013830">
    <property type="entry name" value="SGNH_hydro"/>
</dbReference>
<dbReference type="SUPFAM" id="SSF52266">
    <property type="entry name" value="SGNH hydrolase"/>
    <property type="match status" value="1"/>
</dbReference>
<dbReference type="Pfam" id="PF00656">
    <property type="entry name" value="Peptidase_C14"/>
    <property type="match status" value="1"/>
</dbReference>
<feature type="domain" description="Peptidase C14 caspase" evidence="2">
    <location>
        <begin position="359"/>
        <end position="605"/>
    </location>
</feature>
<evidence type="ECO:0000313" key="4">
    <source>
        <dbReference type="EMBL" id="MCT4333474.1"/>
    </source>
</evidence>